<dbReference type="Proteomes" id="UP000609874">
    <property type="component" value="Unassembled WGS sequence"/>
</dbReference>
<name>A0ABR8UU55_9MICC</name>
<dbReference type="NCBIfam" id="TIGR04089">
    <property type="entry name" value="exp_by_SipW_III"/>
    <property type="match status" value="1"/>
</dbReference>
<reference evidence="1 2" key="1">
    <citation type="submission" date="2020-08" db="EMBL/GenBank/DDBJ databases">
        <title>A Genomic Blueprint of the Chicken Gut Microbiome.</title>
        <authorList>
            <person name="Gilroy R."/>
            <person name="Ravi A."/>
            <person name="Getino M."/>
            <person name="Pursley I."/>
            <person name="Horton D.L."/>
            <person name="Alikhan N.-F."/>
            <person name="Baker D."/>
            <person name="Gharbi K."/>
            <person name="Hall N."/>
            <person name="Watson M."/>
            <person name="Adriaenssens E.M."/>
            <person name="Foster-Nyarko E."/>
            <person name="Jarju S."/>
            <person name="Secka A."/>
            <person name="Antonio M."/>
            <person name="Oren A."/>
            <person name="Chaudhuri R."/>
            <person name="La Ragione R.M."/>
            <person name="Hildebrand F."/>
            <person name="Pallen M.J."/>
        </authorList>
    </citation>
    <scope>NUCLEOTIDE SEQUENCE [LARGE SCALE GENOMIC DNA]</scope>
    <source>
        <strain evidence="1 2">Sa2CUA1</strain>
    </source>
</reference>
<evidence type="ECO:0000313" key="1">
    <source>
        <dbReference type="EMBL" id="MBD7996058.1"/>
    </source>
</evidence>
<dbReference type="InterPro" id="IPR024006">
    <property type="entry name" value="Alt_signal_exp_actinobact"/>
</dbReference>
<organism evidence="1 2">
    <name type="scientific">Arthrobacter gallicola</name>
    <dbReference type="NCBI Taxonomy" id="2762225"/>
    <lineage>
        <taxon>Bacteria</taxon>
        <taxon>Bacillati</taxon>
        <taxon>Actinomycetota</taxon>
        <taxon>Actinomycetes</taxon>
        <taxon>Micrococcales</taxon>
        <taxon>Micrococcaceae</taxon>
        <taxon>Arthrobacter</taxon>
    </lineage>
</organism>
<keyword evidence="2" id="KW-1185">Reference proteome</keyword>
<dbReference type="NCBIfam" id="TIGR04088">
    <property type="entry name" value="cognate_SipW"/>
    <property type="match status" value="1"/>
</dbReference>
<proteinExistence type="predicted"/>
<dbReference type="InterPro" id="IPR023833">
    <property type="entry name" value="Signal_pept_SipW-depend-type"/>
</dbReference>
<sequence>MNKMAKGALATGVGVALLLGGGGTLAVWNQTANADAGTIASGDLNLVGEEGFWTSSVSGKIADISKYTVVPGETLTYTQNLDVTLVGDNLSADLTVTGDSVNGLEGADLFDPKNVTVSGVSLKKGGKDVDTTLTESVEDIEASISFVFEADLRESTNAKYDFRAIGFELEQNVPTAATPAP</sequence>
<dbReference type="EMBL" id="JACSQD010000005">
    <property type="protein sequence ID" value="MBD7996058.1"/>
    <property type="molecule type" value="Genomic_DNA"/>
</dbReference>
<evidence type="ECO:0000313" key="2">
    <source>
        <dbReference type="Proteomes" id="UP000609874"/>
    </source>
</evidence>
<comment type="caution">
    <text evidence="1">The sequence shown here is derived from an EMBL/GenBank/DDBJ whole genome shotgun (WGS) entry which is preliminary data.</text>
</comment>
<dbReference type="RefSeq" id="WP_191808338.1">
    <property type="nucleotide sequence ID" value="NZ_JACSQD010000005.1"/>
</dbReference>
<accession>A0ABR8UU55</accession>
<protein>
    <submittedName>
        <fullName evidence="1">Alternate-type signal peptide domain-containing protein</fullName>
    </submittedName>
</protein>
<gene>
    <name evidence="1" type="ORF">H9639_12185</name>
</gene>